<evidence type="ECO:0000313" key="2">
    <source>
        <dbReference type="EMBL" id="EQD26876.1"/>
    </source>
</evidence>
<feature type="non-terminal residue" evidence="2">
    <location>
        <position position="1"/>
    </location>
</feature>
<accession>T0XVR6</accession>
<dbReference type="Pfam" id="PF01385">
    <property type="entry name" value="OrfB_IS605"/>
    <property type="match status" value="1"/>
</dbReference>
<feature type="non-terminal residue" evidence="2">
    <location>
        <position position="70"/>
    </location>
</feature>
<protein>
    <submittedName>
        <fullName evidence="2">Transposase (Probable), IS891/IS1136/IS1341 domain protein</fullName>
    </submittedName>
</protein>
<evidence type="ECO:0000259" key="1">
    <source>
        <dbReference type="Pfam" id="PF01385"/>
    </source>
</evidence>
<reference evidence="2" key="2">
    <citation type="journal article" date="2014" name="ISME J.">
        <title>Microbial stratification in low pH oxic and suboxic macroscopic growths along an acid mine drainage.</title>
        <authorList>
            <person name="Mendez-Garcia C."/>
            <person name="Mesa V."/>
            <person name="Sprenger R.R."/>
            <person name="Richter M."/>
            <person name="Diez M.S."/>
            <person name="Solano J."/>
            <person name="Bargiela R."/>
            <person name="Golyshina O.V."/>
            <person name="Manteca A."/>
            <person name="Ramos J.L."/>
            <person name="Gallego J.R."/>
            <person name="Llorente I."/>
            <person name="Martins Dos Santos V.A."/>
            <person name="Jensen O.N."/>
            <person name="Pelaez A.I."/>
            <person name="Sanchez J."/>
            <person name="Ferrer M."/>
        </authorList>
    </citation>
    <scope>NUCLEOTIDE SEQUENCE</scope>
</reference>
<name>T0XVR6_9ZZZZ</name>
<dbReference type="AlphaFoldDB" id="T0XVR6"/>
<organism evidence="2">
    <name type="scientific">mine drainage metagenome</name>
    <dbReference type="NCBI Taxonomy" id="410659"/>
    <lineage>
        <taxon>unclassified sequences</taxon>
        <taxon>metagenomes</taxon>
        <taxon>ecological metagenomes</taxon>
    </lineage>
</organism>
<feature type="domain" description="Probable transposase IS891/IS1136/IS1341" evidence="1">
    <location>
        <begin position="1"/>
        <end position="53"/>
    </location>
</feature>
<dbReference type="EMBL" id="AUZY01013039">
    <property type="protein sequence ID" value="EQD26876.1"/>
    <property type="molecule type" value="Genomic_DNA"/>
</dbReference>
<sequence length="70" mass="7951">SRNRAKAARRLARHHATVAAVRRDHLHQLTTTLAKTHRRIVVEDLNVRGMLGNRSLARSLADAGFAEFRR</sequence>
<dbReference type="InterPro" id="IPR001959">
    <property type="entry name" value="Transposase"/>
</dbReference>
<proteinExistence type="predicted"/>
<comment type="caution">
    <text evidence="2">The sequence shown here is derived from an EMBL/GenBank/DDBJ whole genome shotgun (WGS) entry which is preliminary data.</text>
</comment>
<gene>
    <name evidence="2" type="ORF">B1B_19415</name>
</gene>
<reference evidence="2" key="1">
    <citation type="submission" date="2013-08" db="EMBL/GenBank/DDBJ databases">
        <authorList>
            <person name="Mendez C."/>
            <person name="Richter M."/>
            <person name="Ferrer M."/>
            <person name="Sanchez J."/>
        </authorList>
    </citation>
    <scope>NUCLEOTIDE SEQUENCE</scope>
</reference>